<name>A4SAY7_OSTLU</name>
<keyword evidence="1" id="KW-0040">ANK repeat</keyword>
<keyword evidence="3" id="KW-1185">Reference proteome</keyword>
<dbReference type="SMART" id="SM00248">
    <property type="entry name" value="ANK"/>
    <property type="match status" value="3"/>
</dbReference>
<dbReference type="InterPro" id="IPR002110">
    <property type="entry name" value="Ankyrin_rpt"/>
</dbReference>
<dbReference type="Pfam" id="PF00023">
    <property type="entry name" value="Ank"/>
    <property type="match status" value="1"/>
</dbReference>
<dbReference type="OrthoDB" id="6718656at2759"/>
<evidence type="ECO:0000313" key="2">
    <source>
        <dbReference type="EMBL" id="ABP00839.1"/>
    </source>
</evidence>
<dbReference type="eggNOG" id="KOG0510">
    <property type="taxonomic scope" value="Eukaryota"/>
</dbReference>
<dbReference type="GeneID" id="5006580"/>
<feature type="repeat" description="ANK" evidence="1">
    <location>
        <begin position="82"/>
        <end position="114"/>
    </location>
</feature>
<proteinExistence type="predicted"/>
<dbReference type="Pfam" id="PF12796">
    <property type="entry name" value="Ank_2"/>
    <property type="match status" value="1"/>
</dbReference>
<evidence type="ECO:0000256" key="1">
    <source>
        <dbReference type="PROSITE-ProRule" id="PRU00023"/>
    </source>
</evidence>
<organism evidence="2 3">
    <name type="scientific">Ostreococcus lucimarinus (strain CCE9901)</name>
    <dbReference type="NCBI Taxonomy" id="436017"/>
    <lineage>
        <taxon>Eukaryota</taxon>
        <taxon>Viridiplantae</taxon>
        <taxon>Chlorophyta</taxon>
        <taxon>Mamiellophyceae</taxon>
        <taxon>Mamiellales</taxon>
        <taxon>Bathycoccaceae</taxon>
        <taxon>Ostreococcus</taxon>
    </lineage>
</organism>
<dbReference type="RefSeq" id="XP_001422522.1">
    <property type="nucleotide sequence ID" value="XM_001422485.1"/>
</dbReference>
<dbReference type="InterPro" id="IPR036770">
    <property type="entry name" value="Ankyrin_rpt-contain_sf"/>
</dbReference>
<dbReference type="InterPro" id="IPR051616">
    <property type="entry name" value="Cul2-RING_E3_ligase_SR"/>
</dbReference>
<sequence length="565" mass="60978">MLVMRLNRTDEDRQRIAGALEMLERGFIVDSRDESGHNVLWGALMGAAAVAADEGAAAGEETVAVLRMLLERGARANQRYDSGETPLHLAASSGVLGAVAAVLEHGGDPNARNDDGRTPLMLACARKLEESERPHIVETLVSCGTNVEARDSNGLTALHIACKCGNDVVVEALLRCKADWRARTPKLGESAVMLAYTHARASGVIAEILKYVESLEGEAAMVGETEFFRATSPLFATTTAAVRCVKEDIALAKWCEREKEISACIAKVSGVTTGSVDSGKIIRFPEDASWSPEARQEVTALYFRACDFELDDDDDKSNVAVSLYRKYGDVLSAFIRFNHANFPMSLGESYADGGETLPIDFVARALYASKQASGSSTCVGVSSSLTPTKLHSPVYVAFMTVMSLSVDRTFHYAPFITDNAKAWLMAESAFICVSRGGAYTAARLRDALNVPTTVILLRSDDDATPACFVEDATVIEQSKFRETRLDSHSHATLLVELVPGDTELLELAIDSYGGTTLTLVNARSDDAECGAVARARGFKEDARKRAPSFVASGRPFAFSRWTKSP</sequence>
<reference evidence="2 3" key="1">
    <citation type="journal article" date="2007" name="Proc. Natl. Acad. Sci. U.S.A.">
        <title>The tiny eukaryote Ostreococcus provides genomic insights into the paradox of plankton speciation.</title>
        <authorList>
            <person name="Palenik B."/>
            <person name="Grimwood J."/>
            <person name="Aerts A."/>
            <person name="Rouze P."/>
            <person name="Salamov A."/>
            <person name="Putnam N."/>
            <person name="Dupont C."/>
            <person name="Jorgensen R."/>
            <person name="Derelle E."/>
            <person name="Rombauts S."/>
            <person name="Zhou K."/>
            <person name="Otillar R."/>
            <person name="Merchant S.S."/>
            <person name="Podell S."/>
            <person name="Gaasterland T."/>
            <person name="Napoli C."/>
            <person name="Gendler K."/>
            <person name="Manuell A."/>
            <person name="Tai V."/>
            <person name="Vallon O."/>
            <person name="Piganeau G."/>
            <person name="Jancek S."/>
            <person name="Heijde M."/>
            <person name="Jabbari K."/>
            <person name="Bowler C."/>
            <person name="Lohr M."/>
            <person name="Robbens S."/>
            <person name="Werner G."/>
            <person name="Dubchak I."/>
            <person name="Pazour G.J."/>
            <person name="Ren Q."/>
            <person name="Paulsen I."/>
            <person name="Delwiche C."/>
            <person name="Schmutz J."/>
            <person name="Rokhsar D."/>
            <person name="Van de Peer Y."/>
            <person name="Moreau H."/>
            <person name="Grigoriev I.V."/>
        </authorList>
    </citation>
    <scope>NUCLEOTIDE SEQUENCE [LARGE SCALE GENOMIC DNA]</scope>
    <source>
        <strain evidence="2 3">CCE9901</strain>
    </source>
</reference>
<dbReference type="KEGG" id="olu:OSTLU_29424"/>
<dbReference type="OMA" id="GARANQM"/>
<dbReference type="EMBL" id="CP000600">
    <property type="protein sequence ID" value="ABP00839.1"/>
    <property type="molecule type" value="Genomic_DNA"/>
</dbReference>
<feature type="repeat" description="ANK" evidence="1">
    <location>
        <begin position="115"/>
        <end position="152"/>
    </location>
</feature>
<dbReference type="SUPFAM" id="SSF48403">
    <property type="entry name" value="Ankyrin repeat"/>
    <property type="match status" value="1"/>
</dbReference>
<evidence type="ECO:0000313" key="3">
    <source>
        <dbReference type="Proteomes" id="UP000001568"/>
    </source>
</evidence>
<accession>A4SAY7</accession>
<dbReference type="PROSITE" id="PS50297">
    <property type="entry name" value="ANK_REP_REGION"/>
    <property type="match status" value="3"/>
</dbReference>
<dbReference type="STRING" id="436017.A4SAY7"/>
<dbReference type="PANTHER" id="PTHR46224">
    <property type="entry name" value="ANKYRIN REPEAT FAMILY PROTEIN"/>
    <property type="match status" value="1"/>
</dbReference>
<dbReference type="Proteomes" id="UP000001568">
    <property type="component" value="Chromosome 20"/>
</dbReference>
<gene>
    <name evidence="2" type="ORF">OSTLU_29424</name>
</gene>
<dbReference type="HOGENOM" id="CLU_024159_0_0_1"/>
<dbReference type="Gene3D" id="1.25.40.20">
    <property type="entry name" value="Ankyrin repeat-containing domain"/>
    <property type="match status" value="2"/>
</dbReference>
<dbReference type="Gramene" id="ABP00839">
    <property type="protein sequence ID" value="ABP00839"/>
    <property type="gene ID" value="OSTLU_29424"/>
</dbReference>
<dbReference type="PANTHER" id="PTHR46224:SF64">
    <property type="entry name" value="IQ MOTIF AND ANKYRIN REPEAT DOMAIN-CONTAINING PROTEIN 1"/>
    <property type="match status" value="1"/>
</dbReference>
<feature type="repeat" description="ANK" evidence="1">
    <location>
        <begin position="153"/>
        <end position="185"/>
    </location>
</feature>
<protein>
    <submittedName>
        <fullName evidence="2">Uncharacterized protein</fullName>
    </submittedName>
</protein>
<dbReference type="PROSITE" id="PS50088">
    <property type="entry name" value="ANK_REPEAT"/>
    <property type="match status" value="3"/>
</dbReference>
<dbReference type="AlphaFoldDB" id="A4SAY7"/>